<reference evidence="5" key="1">
    <citation type="submission" date="2018-11" db="EMBL/GenBank/DDBJ databases">
        <authorList>
            <consortium name="Pathogen Informatics"/>
        </authorList>
    </citation>
    <scope>NUCLEOTIDE SEQUENCE</scope>
</reference>
<evidence type="ECO:0000256" key="4">
    <source>
        <dbReference type="ARBA" id="ARBA00024408"/>
    </source>
</evidence>
<dbReference type="OrthoDB" id="10258445at2759"/>
<keyword evidence="6" id="KW-1185">Reference proteome</keyword>
<protein>
    <recommendedName>
        <fullName evidence="4">Trafficking protein particle complex subunit 2-like protein</fullName>
    </recommendedName>
</protein>
<gene>
    <name evidence="5" type="ORF">PXEA_LOCUS131</name>
</gene>
<sequence length="226" mass="24471">MAVCIAVISNSNRPLYLKTSPCADPLFYHFKVHAALDVIEEKMGKFGSISRGSHNRENAEQYLGLLYPTEDHRLYGYVTNTRTKFVIVQEVRAPVTNPPSVSASPRSASPIPIASSNSMNSSLQSTGATGFTSAGVTGIFTVHRDNEVRTMFQKLHTAYVELVSSPFYTPGSQILPESGLAAAKRFEILVDSLLTEVAQPTPYGSSSLSMLSPIIGEADSNQQLVV</sequence>
<evidence type="ECO:0000256" key="3">
    <source>
        <dbReference type="ARBA" id="ARBA00022892"/>
    </source>
</evidence>
<proteinExistence type="inferred from homology"/>
<dbReference type="Proteomes" id="UP000784294">
    <property type="component" value="Unassembled WGS sequence"/>
</dbReference>
<accession>A0A3S4ZTH0</accession>
<keyword evidence="3" id="KW-0931">ER-Golgi transport</keyword>
<comment type="caution">
    <text evidence="5">The sequence shown here is derived from an EMBL/GenBank/DDBJ whole genome shotgun (WGS) entry which is preliminary data.</text>
</comment>
<dbReference type="GO" id="GO:0048471">
    <property type="term" value="C:perinuclear region of cytoplasm"/>
    <property type="evidence" value="ECO:0007669"/>
    <property type="project" value="UniProtKB-SubCell"/>
</dbReference>
<dbReference type="AlphaFoldDB" id="A0A3S4ZTH0"/>
<dbReference type="Pfam" id="PF04628">
    <property type="entry name" value="Sedlin_N"/>
    <property type="match status" value="1"/>
</dbReference>
<evidence type="ECO:0000256" key="2">
    <source>
        <dbReference type="ARBA" id="ARBA00006626"/>
    </source>
</evidence>
<dbReference type="InterPro" id="IPR044760">
    <property type="entry name" value="TRAPPC2L"/>
</dbReference>
<keyword evidence="3" id="KW-0813">Transport</keyword>
<dbReference type="InterPro" id="IPR011012">
    <property type="entry name" value="Longin-like_dom_sf"/>
</dbReference>
<dbReference type="EMBL" id="CAAALY010000248">
    <property type="protein sequence ID" value="VEL06691.1"/>
    <property type="molecule type" value="Genomic_DNA"/>
</dbReference>
<evidence type="ECO:0000313" key="5">
    <source>
        <dbReference type="EMBL" id="VEL06691.1"/>
    </source>
</evidence>
<dbReference type="Gene3D" id="3.30.450.70">
    <property type="match status" value="2"/>
</dbReference>
<dbReference type="PANTHER" id="PTHR12403">
    <property type="entry name" value="TRAFFICKING PROTEIN PARTICLE COMPLEX SUBUNIT 2"/>
    <property type="match status" value="1"/>
</dbReference>
<evidence type="ECO:0000313" key="6">
    <source>
        <dbReference type="Proteomes" id="UP000784294"/>
    </source>
</evidence>
<comment type="subcellular location">
    <subcellularLocation>
        <location evidence="1">Cytoplasm</location>
        <location evidence="1">Perinuclear region</location>
    </subcellularLocation>
</comment>
<dbReference type="SUPFAM" id="SSF64356">
    <property type="entry name" value="SNARE-like"/>
    <property type="match status" value="1"/>
</dbReference>
<organism evidence="5 6">
    <name type="scientific">Protopolystoma xenopodis</name>
    <dbReference type="NCBI Taxonomy" id="117903"/>
    <lineage>
        <taxon>Eukaryota</taxon>
        <taxon>Metazoa</taxon>
        <taxon>Spiralia</taxon>
        <taxon>Lophotrochozoa</taxon>
        <taxon>Platyhelminthes</taxon>
        <taxon>Monogenea</taxon>
        <taxon>Polyopisthocotylea</taxon>
        <taxon>Polystomatidea</taxon>
        <taxon>Polystomatidae</taxon>
        <taxon>Protopolystoma</taxon>
    </lineage>
</organism>
<name>A0A3S4ZTH0_9PLAT</name>
<evidence type="ECO:0000256" key="1">
    <source>
        <dbReference type="ARBA" id="ARBA00004556"/>
    </source>
</evidence>
<dbReference type="InterPro" id="IPR006722">
    <property type="entry name" value="Sedlin"/>
</dbReference>
<dbReference type="GO" id="GO:0006888">
    <property type="term" value="P:endoplasmic reticulum to Golgi vesicle-mediated transport"/>
    <property type="evidence" value="ECO:0007669"/>
    <property type="project" value="InterPro"/>
</dbReference>
<dbReference type="CDD" id="cd14854">
    <property type="entry name" value="TRAPPC2L"/>
    <property type="match status" value="1"/>
</dbReference>
<comment type="similarity">
    <text evidence="2">Belongs to the TRAPP small subunits family. Sedlin subfamily.</text>
</comment>